<organism evidence="8 9">
    <name type="scientific">Serratia odorifera</name>
    <dbReference type="NCBI Taxonomy" id="618"/>
    <lineage>
        <taxon>Bacteria</taxon>
        <taxon>Pseudomonadati</taxon>
        <taxon>Pseudomonadota</taxon>
        <taxon>Gammaproteobacteria</taxon>
        <taxon>Enterobacterales</taxon>
        <taxon>Yersiniaceae</taxon>
        <taxon>Serratia</taxon>
    </lineage>
</organism>
<feature type="transmembrane region" description="Helical" evidence="6">
    <location>
        <begin position="375"/>
        <end position="393"/>
    </location>
</feature>
<accession>A0A447KQ27</accession>
<feature type="transmembrane region" description="Helical" evidence="6">
    <location>
        <begin position="137"/>
        <end position="158"/>
    </location>
</feature>
<evidence type="ECO:0000256" key="3">
    <source>
        <dbReference type="ARBA" id="ARBA00022692"/>
    </source>
</evidence>
<evidence type="ECO:0000313" key="9">
    <source>
        <dbReference type="Proteomes" id="UP000281391"/>
    </source>
</evidence>
<comment type="subcellular location">
    <subcellularLocation>
        <location evidence="1">Membrane</location>
        <topology evidence="1">Multi-pass membrane protein</topology>
    </subcellularLocation>
</comment>
<reference evidence="8 9" key="1">
    <citation type="submission" date="2018-12" db="EMBL/GenBank/DDBJ databases">
        <authorList>
            <consortium name="Pathogen Informatics"/>
        </authorList>
    </citation>
    <scope>NUCLEOTIDE SEQUENCE [LARGE SCALE GENOMIC DNA]</scope>
    <source>
        <strain evidence="8 9">NCTC11214</strain>
    </source>
</reference>
<dbReference type="PANTHER" id="PTHR33451:SF5">
    <property type="entry name" value="NA+_H+ ANTIPORTER"/>
    <property type="match status" value="1"/>
</dbReference>
<dbReference type="GO" id="GO:0016020">
    <property type="term" value="C:membrane"/>
    <property type="evidence" value="ECO:0007669"/>
    <property type="project" value="UniProtKB-SubCell"/>
</dbReference>
<dbReference type="Proteomes" id="UP000281391">
    <property type="component" value="Chromosome"/>
</dbReference>
<evidence type="ECO:0000256" key="2">
    <source>
        <dbReference type="ARBA" id="ARBA00022448"/>
    </source>
</evidence>
<feature type="transmembrane region" description="Helical" evidence="6">
    <location>
        <begin position="322"/>
        <end position="340"/>
    </location>
</feature>
<dbReference type="InterPro" id="IPR052180">
    <property type="entry name" value="NhaC_Na-H+_Antiporter"/>
</dbReference>
<feature type="transmembrane region" description="Helical" evidence="6">
    <location>
        <begin position="100"/>
        <end position="130"/>
    </location>
</feature>
<dbReference type="RefSeq" id="WP_004957347.1">
    <property type="nucleotide sequence ID" value="NZ_JBGMUT010000011.1"/>
</dbReference>
<dbReference type="EMBL" id="LR134117">
    <property type="protein sequence ID" value="VDZ55963.1"/>
    <property type="molecule type" value="Genomic_DNA"/>
</dbReference>
<keyword evidence="5 6" id="KW-0472">Membrane</keyword>
<feature type="transmembrane region" description="Helical" evidence="6">
    <location>
        <begin position="405"/>
        <end position="427"/>
    </location>
</feature>
<dbReference type="InterPro" id="IPR004680">
    <property type="entry name" value="Cit_transptr-like_dom"/>
</dbReference>
<gene>
    <name evidence="8" type="primary">citN</name>
    <name evidence="8" type="ORF">NCTC11214_01927</name>
</gene>
<feature type="transmembrane region" description="Helical" evidence="6">
    <location>
        <begin position="282"/>
        <end position="301"/>
    </location>
</feature>
<feature type="transmembrane region" description="Helical" evidence="6">
    <location>
        <begin position="232"/>
        <end position="262"/>
    </location>
</feature>
<keyword evidence="3 6" id="KW-0812">Transmembrane</keyword>
<dbReference type="PANTHER" id="PTHR33451">
    <property type="entry name" value="MALATE-2H(+)/NA(+)-LACTATE ANTIPORTER"/>
    <property type="match status" value="1"/>
</dbReference>
<evidence type="ECO:0000256" key="5">
    <source>
        <dbReference type="ARBA" id="ARBA00023136"/>
    </source>
</evidence>
<feature type="domain" description="Citrate transporter-like" evidence="7">
    <location>
        <begin position="15"/>
        <end position="372"/>
    </location>
</feature>
<dbReference type="InterPro" id="IPR014738">
    <property type="entry name" value="Citrate_transporter"/>
</dbReference>
<keyword evidence="2" id="KW-0813">Transport</keyword>
<name>A0A447KQ27_SEROD</name>
<dbReference type="GO" id="GO:0015137">
    <property type="term" value="F:citrate transmembrane transporter activity"/>
    <property type="evidence" value="ECO:0007669"/>
    <property type="project" value="InterPro"/>
</dbReference>
<feature type="transmembrane region" description="Helical" evidence="6">
    <location>
        <begin position="178"/>
        <end position="196"/>
    </location>
</feature>
<proteinExistence type="predicted"/>
<evidence type="ECO:0000256" key="4">
    <source>
        <dbReference type="ARBA" id="ARBA00022989"/>
    </source>
</evidence>
<sequence>MIGIIAVCTVLLCVILLMSGRVSPVVTLILVPIIAAMLAGFPIGQIQGFISKGIVTLAPVVALFICAILYFSIMNAQGLFTPLVEKLLQLAGNSPTRIMMINVLVTALAHLDGAGATTYLITITAFLPVYQRLGLNLLHLTLLTGCTAGIMNMVPWTAPVLRAASVVNIDPITLWQPLWPVQLFGLGCCLVMAWILSKTPRVKPVVTPGLTTENAGVPNTAPPRWRYWSNALLTLVMIVLLLASGLPSLFIFLIALALALAINYPDAKTQLLSIRQNAGEALLLATVLFSAAVFLGVLTHSGMLEQVTNQAIALLPETLSRYLYLLLGVFALPLGMMFGADPWYFGILPVVMSIGEAHGIDPAFAARAMMLGENVGFSISPMVGSAWLLASLSGIDLGRHIRHSLLAIWCVALLMLAMAVLIGAVGLPQ</sequence>
<evidence type="ECO:0000256" key="6">
    <source>
        <dbReference type="SAM" id="Phobius"/>
    </source>
</evidence>
<evidence type="ECO:0000313" key="8">
    <source>
        <dbReference type="EMBL" id="VDZ55963.1"/>
    </source>
</evidence>
<dbReference type="AlphaFoldDB" id="A0A447KQ27"/>
<feature type="transmembrane region" description="Helical" evidence="6">
    <location>
        <begin position="57"/>
        <end position="80"/>
    </location>
</feature>
<dbReference type="NCBIfam" id="TIGR00784">
    <property type="entry name" value="citMHS"/>
    <property type="match status" value="1"/>
</dbReference>
<dbReference type="Pfam" id="PF03600">
    <property type="entry name" value="CitMHS"/>
    <property type="match status" value="1"/>
</dbReference>
<evidence type="ECO:0000256" key="1">
    <source>
        <dbReference type="ARBA" id="ARBA00004141"/>
    </source>
</evidence>
<feature type="transmembrane region" description="Helical" evidence="6">
    <location>
        <begin position="29"/>
        <end position="50"/>
    </location>
</feature>
<protein>
    <submittedName>
        <fullName evidence="8">Citrate transporter</fullName>
    </submittedName>
</protein>
<evidence type="ECO:0000259" key="7">
    <source>
        <dbReference type="Pfam" id="PF03600"/>
    </source>
</evidence>
<dbReference type="KEGG" id="sof:NCTC11214_01927"/>
<keyword evidence="4 6" id="KW-1133">Transmembrane helix</keyword>